<dbReference type="PROSITE" id="PS50146">
    <property type="entry name" value="DAGK"/>
    <property type="match status" value="1"/>
</dbReference>
<evidence type="ECO:0000256" key="4">
    <source>
        <dbReference type="ARBA" id="ARBA00022741"/>
    </source>
</evidence>
<dbReference type="RefSeq" id="WP_344062014.1">
    <property type="nucleotide sequence ID" value="NZ_BAAAPU010000007.1"/>
</dbReference>
<keyword evidence="11" id="KW-1185">Reference proteome</keyword>
<dbReference type="InterPro" id="IPR045540">
    <property type="entry name" value="YegS/DAGK_C"/>
</dbReference>
<keyword evidence="6" id="KW-0067">ATP-binding</keyword>
<comment type="cofactor">
    <cofactor evidence="1">
        <name>Mg(2+)</name>
        <dbReference type="ChEBI" id="CHEBI:18420"/>
    </cofactor>
</comment>
<name>A0ABN2S5V3_9MICO</name>
<dbReference type="SUPFAM" id="SSF111331">
    <property type="entry name" value="NAD kinase/diacylglycerol kinase-like"/>
    <property type="match status" value="1"/>
</dbReference>
<evidence type="ECO:0000259" key="9">
    <source>
        <dbReference type="PROSITE" id="PS50146"/>
    </source>
</evidence>
<dbReference type="Pfam" id="PF00781">
    <property type="entry name" value="DAGK_cat"/>
    <property type="match status" value="1"/>
</dbReference>
<keyword evidence="3" id="KW-0808">Transferase</keyword>
<dbReference type="Gene3D" id="2.60.200.40">
    <property type="match status" value="1"/>
</dbReference>
<keyword evidence="5 10" id="KW-0418">Kinase</keyword>
<dbReference type="PANTHER" id="PTHR12358">
    <property type="entry name" value="SPHINGOSINE KINASE"/>
    <property type="match status" value="1"/>
</dbReference>
<evidence type="ECO:0000256" key="2">
    <source>
        <dbReference type="ARBA" id="ARBA00005983"/>
    </source>
</evidence>
<dbReference type="InterPro" id="IPR017438">
    <property type="entry name" value="ATP-NAD_kinase_N"/>
</dbReference>
<dbReference type="Proteomes" id="UP001500013">
    <property type="component" value="Unassembled WGS sequence"/>
</dbReference>
<organism evidence="10 11">
    <name type="scientific">Terrabacter lapilli</name>
    <dbReference type="NCBI Taxonomy" id="436231"/>
    <lineage>
        <taxon>Bacteria</taxon>
        <taxon>Bacillati</taxon>
        <taxon>Actinomycetota</taxon>
        <taxon>Actinomycetes</taxon>
        <taxon>Micrococcales</taxon>
        <taxon>Intrasporangiaceae</taxon>
        <taxon>Terrabacter</taxon>
    </lineage>
</organism>
<dbReference type="PANTHER" id="PTHR12358:SF54">
    <property type="entry name" value="SPHINGOSINE KINASE RELATED PROTEIN"/>
    <property type="match status" value="1"/>
</dbReference>
<dbReference type="GO" id="GO:0016301">
    <property type="term" value="F:kinase activity"/>
    <property type="evidence" value="ECO:0007669"/>
    <property type="project" value="UniProtKB-KW"/>
</dbReference>
<dbReference type="Pfam" id="PF19279">
    <property type="entry name" value="YegS_C"/>
    <property type="match status" value="1"/>
</dbReference>
<keyword evidence="7" id="KW-0443">Lipid metabolism</keyword>
<evidence type="ECO:0000256" key="8">
    <source>
        <dbReference type="ARBA" id="ARBA00023264"/>
    </source>
</evidence>
<dbReference type="InterPro" id="IPR001206">
    <property type="entry name" value="Diacylglycerol_kinase_cat_dom"/>
</dbReference>
<sequence>MPDTPSARRSLSVVYNPLRVDDLDGTKAIVARICAESGWADATWIETTAEETGEKQAREAVESGADVVASLGGDGTVRAVASALVGTDVALGLLPGGTGNLLARNLGLPVGELDDAVRTVVRGHDRRIDVGVVKLCDELPEPESSHATKESPPAVADDEEIFLVMTGLGLDGEIMADTNEKLKEKVGWVAYIAAAAKKLSGRGFPVEVRSGGGEGIVGSSGLAVTRSAAAVIVGNCGTLQGGVELMPEAVVDDGQLDVVVLAPRGGLGWLSVVTDVVTRHRAGHQRLDRLVAPDLTVQAQHPVETEIDGDAVGQHRALSIRVLPRSLVVRVG</sequence>
<evidence type="ECO:0000256" key="3">
    <source>
        <dbReference type="ARBA" id="ARBA00022679"/>
    </source>
</evidence>
<reference evidence="10 11" key="1">
    <citation type="journal article" date="2019" name="Int. J. Syst. Evol. Microbiol.">
        <title>The Global Catalogue of Microorganisms (GCM) 10K type strain sequencing project: providing services to taxonomists for standard genome sequencing and annotation.</title>
        <authorList>
            <consortium name="The Broad Institute Genomics Platform"/>
            <consortium name="The Broad Institute Genome Sequencing Center for Infectious Disease"/>
            <person name="Wu L."/>
            <person name="Ma J."/>
        </authorList>
    </citation>
    <scope>NUCLEOTIDE SEQUENCE [LARGE SCALE GENOMIC DNA]</scope>
    <source>
        <strain evidence="10 11">JCM 15628</strain>
    </source>
</reference>
<feature type="domain" description="DAGKc" evidence="9">
    <location>
        <begin position="6"/>
        <end position="138"/>
    </location>
</feature>
<keyword evidence="4" id="KW-0547">Nucleotide-binding</keyword>
<dbReference type="InterPro" id="IPR016064">
    <property type="entry name" value="NAD/diacylglycerol_kinase_sf"/>
</dbReference>
<evidence type="ECO:0000256" key="7">
    <source>
        <dbReference type="ARBA" id="ARBA00023209"/>
    </source>
</evidence>
<evidence type="ECO:0000256" key="5">
    <source>
        <dbReference type="ARBA" id="ARBA00022777"/>
    </source>
</evidence>
<evidence type="ECO:0000256" key="1">
    <source>
        <dbReference type="ARBA" id="ARBA00001946"/>
    </source>
</evidence>
<accession>A0ABN2S5V3</accession>
<dbReference type="Gene3D" id="3.40.50.10330">
    <property type="entry name" value="Probable inorganic polyphosphate/atp-NAD kinase, domain 1"/>
    <property type="match status" value="1"/>
</dbReference>
<dbReference type="InterPro" id="IPR050187">
    <property type="entry name" value="Lipid_Phosphate_FormReg"/>
</dbReference>
<protein>
    <submittedName>
        <fullName evidence="10">Diacylglycerol kinase family protein</fullName>
    </submittedName>
</protein>
<keyword evidence="7" id="KW-0594">Phospholipid biosynthesis</keyword>
<dbReference type="SMART" id="SM00046">
    <property type="entry name" value="DAGKc"/>
    <property type="match status" value="1"/>
</dbReference>
<dbReference type="EMBL" id="BAAAPU010000007">
    <property type="protein sequence ID" value="GAA1980846.1"/>
    <property type="molecule type" value="Genomic_DNA"/>
</dbReference>
<evidence type="ECO:0000256" key="6">
    <source>
        <dbReference type="ARBA" id="ARBA00022840"/>
    </source>
</evidence>
<keyword evidence="8" id="KW-1208">Phospholipid metabolism</keyword>
<keyword evidence="7" id="KW-0444">Lipid biosynthesis</keyword>
<evidence type="ECO:0000313" key="11">
    <source>
        <dbReference type="Proteomes" id="UP001500013"/>
    </source>
</evidence>
<comment type="caution">
    <text evidence="10">The sequence shown here is derived from an EMBL/GenBank/DDBJ whole genome shotgun (WGS) entry which is preliminary data.</text>
</comment>
<proteinExistence type="inferred from homology"/>
<gene>
    <name evidence="10" type="ORF">GCM10009817_22340</name>
</gene>
<evidence type="ECO:0000313" key="10">
    <source>
        <dbReference type="EMBL" id="GAA1980846.1"/>
    </source>
</evidence>
<comment type="similarity">
    <text evidence="2">Belongs to the diacylglycerol/lipid kinase family.</text>
</comment>